<dbReference type="InterPro" id="IPR003593">
    <property type="entry name" value="AAA+_ATPase"/>
</dbReference>
<dbReference type="PANTHER" id="PTHR37291:SF1">
    <property type="entry name" value="TYPE IV METHYL-DIRECTED RESTRICTION ENZYME ECOKMCRB SUBUNIT"/>
    <property type="match status" value="1"/>
</dbReference>
<name>A0A8J3R2J7_9ACTN</name>
<dbReference type="Proteomes" id="UP000642748">
    <property type="component" value="Unassembled WGS sequence"/>
</dbReference>
<dbReference type="Gene3D" id="3.40.50.300">
    <property type="entry name" value="P-loop containing nucleotide triphosphate hydrolases"/>
    <property type="match status" value="1"/>
</dbReference>
<evidence type="ECO:0000313" key="3">
    <source>
        <dbReference type="Proteomes" id="UP000642748"/>
    </source>
</evidence>
<dbReference type="SUPFAM" id="SSF52540">
    <property type="entry name" value="P-loop containing nucleoside triphosphate hydrolases"/>
    <property type="match status" value="1"/>
</dbReference>
<dbReference type="GO" id="GO:0005524">
    <property type="term" value="F:ATP binding"/>
    <property type="evidence" value="ECO:0007669"/>
    <property type="project" value="InterPro"/>
</dbReference>
<reference evidence="2" key="1">
    <citation type="submission" date="2021-01" db="EMBL/GenBank/DDBJ databases">
        <title>Whole genome shotgun sequence of Rugosimonospora africana NBRC 104875.</title>
        <authorList>
            <person name="Komaki H."/>
            <person name="Tamura T."/>
        </authorList>
    </citation>
    <scope>NUCLEOTIDE SEQUENCE</scope>
    <source>
        <strain evidence="2">NBRC 104875</strain>
    </source>
</reference>
<sequence length="511" mass="57251">MPEKSWDTHKIVAELREHFGSAFVSSRAEAEADARKLLDDRVGRMDDHDIVELGRLFNRHGKSNRVRFDRFSPGFAGAIMVKLSQDVGRFNDVVNDLWHGPIDDALALLGRMYADRSILPGAGSSLPSYLLYLRDPERFGVCINATMTGLGAEVGERFRADGRDSYERFCAALQGWRREYGVAPQEADAILTEIMRQIPVISKRVPISESMGEREYLETSEPMAGLAADGRLTAEAVASACYLPVEQIDGWAEALNRGMRQAVFHGPPGTGKTHVARLLARHLATSPAHIELTQFHPAYSYEDFVEGLRPQSGTGGNLHYAVRPGVFSLLCDRARHSPQETFVLVIDEMNRADLAAVFGELLFLLEYRGDVEATLPYSQRRFSVPRNVIVLGTMNTADRSLALLDFALRRRFHAFPLLPNEDVLGGWAREHPPVNADLALAVFRLIRDRIGHDAPVSPGHSYWMIDSLDAGTAERIWEYQLHPYLAEYWFERPADLIQLDTDVRALIAERA</sequence>
<dbReference type="SMART" id="SM00382">
    <property type="entry name" value="AAA"/>
    <property type="match status" value="1"/>
</dbReference>
<dbReference type="RefSeq" id="WP_203924127.1">
    <property type="nucleotide sequence ID" value="NZ_BONZ01000103.1"/>
</dbReference>
<comment type="caution">
    <text evidence="2">The sequence shown here is derived from an EMBL/GenBank/DDBJ whole genome shotgun (WGS) entry which is preliminary data.</text>
</comment>
<dbReference type="AlphaFoldDB" id="A0A8J3R2J7"/>
<dbReference type="InterPro" id="IPR052934">
    <property type="entry name" value="Methyl-DNA_Rec/Restrict_Enz"/>
</dbReference>
<proteinExistence type="predicted"/>
<dbReference type="CDD" id="cd00009">
    <property type="entry name" value="AAA"/>
    <property type="match status" value="1"/>
</dbReference>
<protein>
    <recommendedName>
        <fullName evidence="1">AAA+ ATPase domain-containing protein</fullName>
    </recommendedName>
</protein>
<dbReference type="PANTHER" id="PTHR37291">
    <property type="entry name" value="5-METHYLCYTOSINE-SPECIFIC RESTRICTION ENZYME B"/>
    <property type="match status" value="1"/>
</dbReference>
<dbReference type="InterPro" id="IPR027417">
    <property type="entry name" value="P-loop_NTPase"/>
</dbReference>
<dbReference type="EMBL" id="BONZ01000103">
    <property type="protein sequence ID" value="GIH20707.1"/>
    <property type="molecule type" value="Genomic_DNA"/>
</dbReference>
<evidence type="ECO:0000259" key="1">
    <source>
        <dbReference type="SMART" id="SM00382"/>
    </source>
</evidence>
<feature type="domain" description="AAA+ ATPase" evidence="1">
    <location>
        <begin position="258"/>
        <end position="418"/>
    </location>
</feature>
<dbReference type="InterPro" id="IPR011704">
    <property type="entry name" value="ATPase_dyneun-rel_AAA"/>
</dbReference>
<gene>
    <name evidence="2" type="ORF">Raf01_88790</name>
</gene>
<evidence type="ECO:0000313" key="2">
    <source>
        <dbReference type="EMBL" id="GIH20707.1"/>
    </source>
</evidence>
<dbReference type="Pfam" id="PF07728">
    <property type="entry name" value="AAA_5"/>
    <property type="match status" value="1"/>
</dbReference>
<organism evidence="2 3">
    <name type="scientific">Rugosimonospora africana</name>
    <dbReference type="NCBI Taxonomy" id="556532"/>
    <lineage>
        <taxon>Bacteria</taxon>
        <taxon>Bacillati</taxon>
        <taxon>Actinomycetota</taxon>
        <taxon>Actinomycetes</taxon>
        <taxon>Micromonosporales</taxon>
        <taxon>Micromonosporaceae</taxon>
        <taxon>Rugosimonospora</taxon>
    </lineage>
</organism>
<dbReference type="GO" id="GO:0016887">
    <property type="term" value="F:ATP hydrolysis activity"/>
    <property type="evidence" value="ECO:0007669"/>
    <property type="project" value="InterPro"/>
</dbReference>
<keyword evidence="3" id="KW-1185">Reference proteome</keyword>
<accession>A0A8J3R2J7</accession>